<dbReference type="EMBL" id="CP058350">
    <property type="protein sequence ID" value="QLF68604.1"/>
    <property type="molecule type" value="Genomic_DNA"/>
</dbReference>
<keyword evidence="1" id="KW-0472">Membrane</keyword>
<keyword evidence="1" id="KW-0812">Transmembrane</keyword>
<organism evidence="2 3">
    <name type="scientific">Peteryoungia desertarenae</name>
    <dbReference type="NCBI Taxonomy" id="1813451"/>
    <lineage>
        <taxon>Bacteria</taxon>
        <taxon>Pseudomonadati</taxon>
        <taxon>Pseudomonadota</taxon>
        <taxon>Alphaproteobacteria</taxon>
        <taxon>Hyphomicrobiales</taxon>
        <taxon>Rhizobiaceae</taxon>
        <taxon>Peteryoungia</taxon>
    </lineage>
</organism>
<dbReference type="Proteomes" id="UP000308530">
    <property type="component" value="Chromosome"/>
</dbReference>
<proteinExistence type="predicted"/>
<keyword evidence="3" id="KW-1185">Reference proteome</keyword>
<evidence type="ECO:0000313" key="2">
    <source>
        <dbReference type="EMBL" id="QLF68604.1"/>
    </source>
</evidence>
<evidence type="ECO:0000256" key="1">
    <source>
        <dbReference type="SAM" id="Phobius"/>
    </source>
</evidence>
<evidence type="ECO:0008006" key="4">
    <source>
        <dbReference type="Google" id="ProtNLM"/>
    </source>
</evidence>
<reference evidence="2 3" key="1">
    <citation type="submission" date="2020-06" db="EMBL/GenBank/DDBJ databases">
        <title>Genome sequence of Rhizobium sp strain ADMK78.</title>
        <authorList>
            <person name="Rahi P."/>
        </authorList>
    </citation>
    <scope>NUCLEOTIDE SEQUENCE [LARGE SCALE GENOMIC DNA]</scope>
    <source>
        <strain evidence="2 3">ADMK78</strain>
    </source>
</reference>
<keyword evidence="1" id="KW-1133">Transmembrane helix</keyword>
<sequence length="51" mass="5797">MPTLFRFLFICATIAGIIYGAMWSLVTFVEPREREATIRIPSERINPPAAE</sequence>
<dbReference type="RefSeq" id="WP_171033692.1">
    <property type="nucleotide sequence ID" value="NZ_CP058350.1"/>
</dbReference>
<accession>A0ABX6QJF2</accession>
<protein>
    <recommendedName>
        <fullName evidence="4">Histidine kinase</fullName>
    </recommendedName>
</protein>
<name>A0ABX6QJF2_9HYPH</name>
<feature type="transmembrane region" description="Helical" evidence="1">
    <location>
        <begin position="6"/>
        <end position="29"/>
    </location>
</feature>
<gene>
    <name evidence="2" type="ORF">FE840_003030</name>
</gene>
<evidence type="ECO:0000313" key="3">
    <source>
        <dbReference type="Proteomes" id="UP000308530"/>
    </source>
</evidence>